<evidence type="ECO:0000313" key="5">
    <source>
        <dbReference type="EMBL" id="KAG7193829.1"/>
    </source>
</evidence>
<gene>
    <name evidence="5" type="ORF">KQ657_000525</name>
</gene>
<organism evidence="5 6">
    <name type="scientific">Scheffersomyces spartinae</name>
    <dbReference type="NCBI Taxonomy" id="45513"/>
    <lineage>
        <taxon>Eukaryota</taxon>
        <taxon>Fungi</taxon>
        <taxon>Dikarya</taxon>
        <taxon>Ascomycota</taxon>
        <taxon>Saccharomycotina</taxon>
        <taxon>Pichiomycetes</taxon>
        <taxon>Debaryomycetaceae</taxon>
        <taxon>Scheffersomyces</taxon>
    </lineage>
</organism>
<dbReference type="Proteomes" id="UP000790833">
    <property type="component" value="Unassembled WGS sequence"/>
</dbReference>
<dbReference type="PRINTS" id="PR00625">
    <property type="entry name" value="JDOMAIN"/>
</dbReference>
<dbReference type="InterPro" id="IPR026894">
    <property type="entry name" value="DnaJ_X"/>
</dbReference>
<dbReference type="GeneID" id="66113899"/>
<dbReference type="AlphaFoldDB" id="A0A9P8AIM2"/>
<dbReference type="CDD" id="cd06257">
    <property type="entry name" value="DnaJ"/>
    <property type="match status" value="1"/>
</dbReference>
<dbReference type="FunFam" id="1.10.287.110:FF:000028">
    <property type="entry name" value="DnaJ domain protein"/>
    <property type="match status" value="1"/>
</dbReference>
<feature type="domain" description="J" evidence="4">
    <location>
        <begin position="6"/>
        <end position="71"/>
    </location>
</feature>
<keyword evidence="6" id="KW-1185">Reference proteome</keyword>
<evidence type="ECO:0000256" key="2">
    <source>
        <dbReference type="SAM" id="Coils"/>
    </source>
</evidence>
<dbReference type="EMBL" id="JAHMUF010000010">
    <property type="protein sequence ID" value="KAG7193829.1"/>
    <property type="molecule type" value="Genomic_DNA"/>
</dbReference>
<accession>A0A9P8AIM2</accession>
<dbReference type="PROSITE" id="PS50076">
    <property type="entry name" value="DNAJ_2"/>
    <property type="match status" value="1"/>
</dbReference>
<dbReference type="OrthoDB" id="552049at2759"/>
<dbReference type="Pfam" id="PF14308">
    <property type="entry name" value="DnaJ-X"/>
    <property type="match status" value="1"/>
</dbReference>
<dbReference type="PANTHER" id="PTHR45006:SF1">
    <property type="entry name" value="DNAJ-LIKE PROTEIN 1"/>
    <property type="match status" value="1"/>
</dbReference>
<dbReference type="InterPro" id="IPR052814">
    <property type="entry name" value="Peroxisomal_DnaJ"/>
</dbReference>
<evidence type="ECO:0000313" key="6">
    <source>
        <dbReference type="Proteomes" id="UP000790833"/>
    </source>
</evidence>
<dbReference type="InterPro" id="IPR036869">
    <property type="entry name" value="J_dom_sf"/>
</dbReference>
<dbReference type="InterPro" id="IPR001623">
    <property type="entry name" value="DnaJ_domain"/>
</dbReference>
<dbReference type="RefSeq" id="XP_043049377.1">
    <property type="nucleotide sequence ID" value="XM_043191365.1"/>
</dbReference>
<feature type="region of interest" description="Disordered" evidence="3">
    <location>
        <begin position="119"/>
        <end position="147"/>
    </location>
</feature>
<evidence type="ECO:0000259" key="4">
    <source>
        <dbReference type="PROSITE" id="PS50076"/>
    </source>
</evidence>
<comment type="caution">
    <text evidence="5">The sequence shown here is derived from an EMBL/GenBank/DDBJ whole genome shotgun (WGS) entry which is preliminary data.</text>
</comment>
<dbReference type="SUPFAM" id="SSF46565">
    <property type="entry name" value="Chaperone J-domain"/>
    <property type="match status" value="1"/>
</dbReference>
<keyword evidence="2" id="KW-0175">Coiled coil</keyword>
<evidence type="ECO:0000256" key="1">
    <source>
        <dbReference type="ARBA" id="ARBA00023186"/>
    </source>
</evidence>
<dbReference type="GO" id="GO:0016558">
    <property type="term" value="P:protein import into peroxisome matrix"/>
    <property type="evidence" value="ECO:0007669"/>
    <property type="project" value="TreeGrafter"/>
</dbReference>
<name>A0A9P8AIM2_9ASCO</name>
<proteinExistence type="predicted"/>
<feature type="coiled-coil region" evidence="2">
    <location>
        <begin position="173"/>
        <end position="208"/>
    </location>
</feature>
<keyword evidence="1" id="KW-0143">Chaperone</keyword>
<feature type="region of interest" description="Disordered" evidence="3">
    <location>
        <begin position="454"/>
        <end position="473"/>
    </location>
</feature>
<evidence type="ECO:0000256" key="3">
    <source>
        <dbReference type="SAM" id="MobiDB-lite"/>
    </source>
</evidence>
<dbReference type="Gene3D" id="1.10.287.110">
    <property type="entry name" value="DnaJ domain"/>
    <property type="match status" value="1"/>
</dbReference>
<protein>
    <recommendedName>
        <fullName evidence="4">J domain-containing protein</fullName>
    </recommendedName>
</protein>
<sequence length="473" mass="52195">MVKDTTYYDVLGVEVTATDIELKKAYRKKAIKLHPDKNLDDPNAADKFKEVGEAYGVLSNPESRKIYDEVGKDGMNSSAVEEADPSEFFAAAFGGEAFKDWIGELSMLNDLNKTNEVFLTEEDGGGEPPSSGTGTLNSKTEKPSEVDSNITTDLQQMKVSEGTSQKTEGADIVSEYNEAKKRTKQKMTQAQRDELMRLSEEAKLAKEERVNGLVQLLEVRINKFESCYKNPEALASFDSGLNKEFEDLKIESFGLPLLHLIGKVYTQQAHAAILASKTFGVTKLFTSVKTKTDRVKGGFSIIKAALDAKVALAEMVQHEEVLQAKVEAGEAISTEEQYELLRYQRLITGKFIAAAWAVTKYEVVGVLNKVCYKLFRDSSVSKKERVRRADAVLHIGKLMSNVKRTPEEEEEAQIFEEMMAEASAKKQKKEGTAISEAEIAAYLKKMEEEAAANNNYSSSAGTSSSSVPSSSNN</sequence>
<dbReference type="Pfam" id="PF00226">
    <property type="entry name" value="DnaJ"/>
    <property type="match status" value="1"/>
</dbReference>
<reference evidence="5" key="1">
    <citation type="submission" date="2021-03" db="EMBL/GenBank/DDBJ databases">
        <authorList>
            <person name="Palmer J.M."/>
        </authorList>
    </citation>
    <scope>NUCLEOTIDE SEQUENCE</scope>
    <source>
        <strain evidence="5">ARV_011</strain>
    </source>
</reference>
<dbReference type="SMART" id="SM00271">
    <property type="entry name" value="DnaJ"/>
    <property type="match status" value="1"/>
</dbReference>
<dbReference type="PANTHER" id="PTHR45006">
    <property type="entry name" value="DNAJ-LIKE PROTEIN 1"/>
    <property type="match status" value="1"/>
</dbReference>
<dbReference type="GO" id="GO:0005829">
    <property type="term" value="C:cytosol"/>
    <property type="evidence" value="ECO:0007669"/>
    <property type="project" value="UniProtKB-ARBA"/>
</dbReference>